<dbReference type="EMBL" id="HACG01033571">
    <property type="protein sequence ID" value="CEK80436.1"/>
    <property type="molecule type" value="Transcribed_RNA"/>
</dbReference>
<name>A0A0B7AKC2_9EUPU</name>
<protein>
    <submittedName>
        <fullName evidence="1">Uncharacterized protein</fullName>
    </submittedName>
</protein>
<evidence type="ECO:0000313" key="1">
    <source>
        <dbReference type="EMBL" id="CEK80436.1"/>
    </source>
</evidence>
<proteinExistence type="predicted"/>
<sequence length="85" mass="9141">LHLTETVHTADLPTEDLAIHASNIQDISAEKLIEEGTSPTKKEQNKLDETVVIISEDESSTNCETADVDRSSFSLLAAADNTKSG</sequence>
<reference evidence="1" key="1">
    <citation type="submission" date="2014-12" db="EMBL/GenBank/DDBJ databases">
        <title>Insight into the proteome of Arion vulgaris.</title>
        <authorList>
            <person name="Aradska J."/>
            <person name="Bulat T."/>
            <person name="Smidak R."/>
            <person name="Sarate P."/>
            <person name="Gangsoo J."/>
            <person name="Sialana F."/>
            <person name="Bilban M."/>
            <person name="Lubec G."/>
        </authorList>
    </citation>
    <scope>NUCLEOTIDE SEQUENCE</scope>
    <source>
        <tissue evidence="1">Skin</tissue>
    </source>
</reference>
<dbReference type="AlphaFoldDB" id="A0A0B7AKC2"/>
<feature type="non-terminal residue" evidence="1">
    <location>
        <position position="1"/>
    </location>
</feature>
<feature type="non-terminal residue" evidence="1">
    <location>
        <position position="85"/>
    </location>
</feature>
<organism evidence="1">
    <name type="scientific">Arion vulgaris</name>
    <dbReference type="NCBI Taxonomy" id="1028688"/>
    <lineage>
        <taxon>Eukaryota</taxon>
        <taxon>Metazoa</taxon>
        <taxon>Spiralia</taxon>
        <taxon>Lophotrochozoa</taxon>
        <taxon>Mollusca</taxon>
        <taxon>Gastropoda</taxon>
        <taxon>Heterobranchia</taxon>
        <taxon>Euthyneura</taxon>
        <taxon>Panpulmonata</taxon>
        <taxon>Eupulmonata</taxon>
        <taxon>Stylommatophora</taxon>
        <taxon>Helicina</taxon>
        <taxon>Arionoidea</taxon>
        <taxon>Arionidae</taxon>
        <taxon>Arion</taxon>
    </lineage>
</organism>
<accession>A0A0B7AKC2</accession>
<gene>
    <name evidence="1" type="primary">ORF120940</name>
</gene>